<gene>
    <name evidence="2" type="ORF">GGP41_008310</name>
</gene>
<feature type="compositionally biased region" description="Polar residues" evidence="1">
    <location>
        <begin position="79"/>
        <end position="93"/>
    </location>
</feature>
<comment type="caution">
    <text evidence="2">The sequence shown here is derived from an EMBL/GenBank/DDBJ whole genome shotgun (WGS) entry which is preliminary data.</text>
</comment>
<sequence length="115" mass="12608">MCTAGWKGLAGEVKGEGEQKRFCSRGAECTPCCLRRGLSGVVSHAQPSQPSQHKHKCKEKLPLLRVGTARSHYTEPAMSHTSGHMSGTWSRCPQSLPDVERRPQEHHLDPNPGPT</sequence>
<feature type="region of interest" description="Disordered" evidence="1">
    <location>
        <begin position="76"/>
        <end position="115"/>
    </location>
</feature>
<evidence type="ECO:0000313" key="2">
    <source>
        <dbReference type="EMBL" id="KAF5852863.1"/>
    </source>
</evidence>
<accession>A0A8H5ZLI4</accession>
<evidence type="ECO:0000256" key="1">
    <source>
        <dbReference type="SAM" id="MobiDB-lite"/>
    </source>
</evidence>
<proteinExistence type="predicted"/>
<dbReference type="Proteomes" id="UP000624244">
    <property type="component" value="Unassembled WGS sequence"/>
</dbReference>
<feature type="compositionally biased region" description="Basic and acidic residues" evidence="1">
    <location>
        <begin position="98"/>
        <end position="109"/>
    </location>
</feature>
<reference evidence="2" key="1">
    <citation type="submission" date="2019-11" db="EMBL/GenBank/DDBJ databases">
        <title>Bipolaris sorokiniana Genome sequencing.</title>
        <authorList>
            <person name="Wang H."/>
        </authorList>
    </citation>
    <scope>NUCLEOTIDE SEQUENCE</scope>
</reference>
<evidence type="ECO:0000313" key="3">
    <source>
        <dbReference type="Proteomes" id="UP000624244"/>
    </source>
</evidence>
<name>A0A8H5ZLI4_COCSA</name>
<dbReference type="AlphaFoldDB" id="A0A8H5ZLI4"/>
<protein>
    <submittedName>
        <fullName evidence="2">Uncharacterized protein</fullName>
    </submittedName>
</protein>
<organism evidence="2 3">
    <name type="scientific">Cochliobolus sativus</name>
    <name type="common">Common root rot and spot blotch fungus</name>
    <name type="synonym">Bipolaris sorokiniana</name>
    <dbReference type="NCBI Taxonomy" id="45130"/>
    <lineage>
        <taxon>Eukaryota</taxon>
        <taxon>Fungi</taxon>
        <taxon>Dikarya</taxon>
        <taxon>Ascomycota</taxon>
        <taxon>Pezizomycotina</taxon>
        <taxon>Dothideomycetes</taxon>
        <taxon>Pleosporomycetidae</taxon>
        <taxon>Pleosporales</taxon>
        <taxon>Pleosporineae</taxon>
        <taxon>Pleosporaceae</taxon>
        <taxon>Bipolaris</taxon>
    </lineage>
</organism>
<dbReference type="EMBL" id="WNKQ01000003">
    <property type="protein sequence ID" value="KAF5852863.1"/>
    <property type="molecule type" value="Genomic_DNA"/>
</dbReference>